<feature type="transmembrane region" description="Helical" evidence="7">
    <location>
        <begin position="140"/>
        <end position="161"/>
    </location>
</feature>
<dbReference type="GO" id="GO:0005886">
    <property type="term" value="C:plasma membrane"/>
    <property type="evidence" value="ECO:0007669"/>
    <property type="project" value="UniProtKB-SubCell"/>
</dbReference>
<dbReference type="GO" id="GO:0055085">
    <property type="term" value="P:transmembrane transport"/>
    <property type="evidence" value="ECO:0007669"/>
    <property type="project" value="InterPro"/>
</dbReference>
<reference evidence="9 10" key="1">
    <citation type="submission" date="2015-01" db="EMBL/GenBank/DDBJ databases">
        <title>Paenibacillus swuensis/DY6/whole genome sequencing.</title>
        <authorList>
            <person name="Kim M.K."/>
            <person name="Srinivasan S."/>
            <person name="Lee J.-J."/>
        </authorList>
    </citation>
    <scope>NUCLEOTIDE SEQUENCE [LARGE SCALE GENOMIC DNA]</scope>
    <source>
        <strain evidence="9 10">DY6</strain>
    </source>
</reference>
<feature type="transmembrane region" description="Helical" evidence="7">
    <location>
        <begin position="263"/>
        <end position="282"/>
    </location>
</feature>
<keyword evidence="3" id="KW-1003">Cell membrane</keyword>
<accession>A0A172THP0</accession>
<keyword evidence="10" id="KW-1185">Reference proteome</keyword>
<dbReference type="PANTHER" id="PTHR43744">
    <property type="entry name" value="ABC TRANSPORTER PERMEASE PROTEIN MG189-RELATED-RELATED"/>
    <property type="match status" value="1"/>
</dbReference>
<keyword evidence="6 7" id="KW-0472">Membrane</keyword>
<evidence type="ECO:0000256" key="6">
    <source>
        <dbReference type="ARBA" id="ARBA00023136"/>
    </source>
</evidence>
<sequence length="297" mass="33351">MKNRNRASTHPAITVFFLISSVACIIPFWLVLVVSLTNQDVLDRDGYRFWPAQWDLTAYQYLANDAEPIVRAYGVSIFVTLTGVVLSLIITSAMAYTLSRKDFPLQGFLSFFVFFTMLFNGGLLPWYLVYTRMLNLQDTLLALIIPGLLSGFNVLIMRTFFTNSIPPSLIDSAQMDGASEYRTYYSIILPLSLPVMATIGLFTTVAYWNDWFTSLVFINNQNLYSLQYFLQKTLMNDSFLANLASTSSMANSTIKTQPPLESIRMAMAILAIGPIALVFPFIQKYFVKGLTVGAVKG</sequence>
<dbReference type="InterPro" id="IPR035906">
    <property type="entry name" value="MetI-like_sf"/>
</dbReference>
<dbReference type="RefSeq" id="WP_068605945.1">
    <property type="nucleotide sequence ID" value="NZ_CP011388.1"/>
</dbReference>
<feature type="domain" description="ABC transmembrane type-1" evidence="8">
    <location>
        <begin position="73"/>
        <end position="282"/>
    </location>
</feature>
<comment type="subcellular location">
    <subcellularLocation>
        <location evidence="1 7">Cell membrane</location>
        <topology evidence="1 7">Multi-pass membrane protein</topology>
    </subcellularLocation>
</comment>
<dbReference type="Proteomes" id="UP000076927">
    <property type="component" value="Chromosome"/>
</dbReference>
<proteinExistence type="inferred from homology"/>
<dbReference type="AlphaFoldDB" id="A0A172THP0"/>
<feature type="transmembrane region" description="Helical" evidence="7">
    <location>
        <begin position="182"/>
        <end position="208"/>
    </location>
</feature>
<evidence type="ECO:0000256" key="4">
    <source>
        <dbReference type="ARBA" id="ARBA00022692"/>
    </source>
</evidence>
<dbReference type="PATRIC" id="fig|1178515.4.peg.1808"/>
<feature type="transmembrane region" description="Helical" evidence="7">
    <location>
        <begin position="72"/>
        <end position="96"/>
    </location>
</feature>
<evidence type="ECO:0000256" key="3">
    <source>
        <dbReference type="ARBA" id="ARBA00022475"/>
    </source>
</evidence>
<dbReference type="CDD" id="cd06261">
    <property type="entry name" value="TM_PBP2"/>
    <property type="match status" value="1"/>
</dbReference>
<evidence type="ECO:0000313" key="10">
    <source>
        <dbReference type="Proteomes" id="UP000076927"/>
    </source>
</evidence>
<keyword evidence="2 7" id="KW-0813">Transport</keyword>
<dbReference type="Gene3D" id="1.10.3720.10">
    <property type="entry name" value="MetI-like"/>
    <property type="match status" value="1"/>
</dbReference>
<dbReference type="Pfam" id="PF00528">
    <property type="entry name" value="BPD_transp_1"/>
    <property type="match status" value="1"/>
</dbReference>
<evidence type="ECO:0000256" key="7">
    <source>
        <dbReference type="RuleBase" id="RU363032"/>
    </source>
</evidence>
<evidence type="ECO:0000313" key="9">
    <source>
        <dbReference type="EMBL" id="ANE46404.1"/>
    </source>
</evidence>
<gene>
    <name evidence="9" type="ORF">SY83_09060</name>
</gene>
<dbReference type="SUPFAM" id="SSF161098">
    <property type="entry name" value="MetI-like"/>
    <property type="match status" value="1"/>
</dbReference>
<keyword evidence="5 7" id="KW-1133">Transmembrane helix</keyword>
<evidence type="ECO:0000256" key="1">
    <source>
        <dbReference type="ARBA" id="ARBA00004651"/>
    </source>
</evidence>
<keyword evidence="4 7" id="KW-0812">Transmembrane</keyword>
<dbReference type="KEGG" id="pswu:SY83_09060"/>
<dbReference type="STRING" id="1178515.SY83_09060"/>
<feature type="transmembrane region" description="Helical" evidence="7">
    <location>
        <begin position="108"/>
        <end position="128"/>
    </location>
</feature>
<dbReference type="PROSITE" id="PS50928">
    <property type="entry name" value="ABC_TM1"/>
    <property type="match status" value="1"/>
</dbReference>
<dbReference type="PROSITE" id="PS51257">
    <property type="entry name" value="PROKAR_LIPOPROTEIN"/>
    <property type="match status" value="1"/>
</dbReference>
<evidence type="ECO:0000256" key="2">
    <source>
        <dbReference type="ARBA" id="ARBA00022448"/>
    </source>
</evidence>
<dbReference type="EMBL" id="CP011388">
    <property type="protein sequence ID" value="ANE46404.1"/>
    <property type="molecule type" value="Genomic_DNA"/>
</dbReference>
<dbReference type="OrthoDB" id="9810086at2"/>
<feature type="transmembrane region" description="Helical" evidence="7">
    <location>
        <begin position="12"/>
        <end position="36"/>
    </location>
</feature>
<organism evidence="9 10">
    <name type="scientific">Paenibacillus swuensis</name>
    <dbReference type="NCBI Taxonomy" id="1178515"/>
    <lineage>
        <taxon>Bacteria</taxon>
        <taxon>Bacillati</taxon>
        <taxon>Bacillota</taxon>
        <taxon>Bacilli</taxon>
        <taxon>Bacillales</taxon>
        <taxon>Paenibacillaceae</taxon>
        <taxon>Paenibacillus</taxon>
    </lineage>
</organism>
<evidence type="ECO:0000259" key="8">
    <source>
        <dbReference type="PROSITE" id="PS50928"/>
    </source>
</evidence>
<evidence type="ECO:0000256" key="5">
    <source>
        <dbReference type="ARBA" id="ARBA00022989"/>
    </source>
</evidence>
<dbReference type="PANTHER" id="PTHR43744:SF9">
    <property type="entry name" value="POLYGALACTURONAN_RHAMNOGALACTURONAN TRANSPORT SYSTEM PERMEASE PROTEIN YTCP"/>
    <property type="match status" value="1"/>
</dbReference>
<comment type="similarity">
    <text evidence="7">Belongs to the binding-protein-dependent transport system permease family.</text>
</comment>
<name>A0A172THP0_9BACL</name>
<protein>
    <submittedName>
        <fullName evidence="9">Sugar ABC transporter permease</fullName>
    </submittedName>
</protein>
<dbReference type="InterPro" id="IPR000515">
    <property type="entry name" value="MetI-like"/>
</dbReference>